<dbReference type="SUPFAM" id="SSF55811">
    <property type="entry name" value="Nudix"/>
    <property type="match status" value="1"/>
</dbReference>
<comment type="similarity">
    <text evidence="1">Belongs to the Nudix hydrolase family.</text>
</comment>
<comment type="caution">
    <text evidence="3">The sequence shown here is derived from an EMBL/GenBank/DDBJ whole genome shotgun (WGS) entry which is preliminary data.</text>
</comment>
<evidence type="ECO:0000313" key="4">
    <source>
        <dbReference type="Proteomes" id="UP000216961"/>
    </source>
</evidence>
<dbReference type="AlphaFoldDB" id="A0A268FDB2"/>
<accession>A0A268FDB2</accession>
<dbReference type="GO" id="GO:0016787">
    <property type="term" value="F:hydrolase activity"/>
    <property type="evidence" value="ECO:0007669"/>
    <property type="project" value="UniProtKB-KW"/>
</dbReference>
<organism evidence="3 4">
    <name type="scientific">Niallia circulans</name>
    <name type="common">Bacillus circulans</name>
    <dbReference type="NCBI Taxonomy" id="1397"/>
    <lineage>
        <taxon>Bacteria</taxon>
        <taxon>Bacillati</taxon>
        <taxon>Bacillota</taxon>
        <taxon>Bacilli</taxon>
        <taxon>Bacillales</taxon>
        <taxon>Bacillaceae</taxon>
        <taxon>Niallia</taxon>
    </lineage>
</organism>
<dbReference type="KEGG" id="bcir:C2I06_00360"/>
<gene>
    <name evidence="3" type="ORF">CHH57_09745</name>
</gene>
<name>A0A268FDB2_NIACI</name>
<evidence type="ECO:0000313" key="3">
    <source>
        <dbReference type="EMBL" id="PAD83372.1"/>
    </source>
</evidence>
<dbReference type="InterPro" id="IPR000086">
    <property type="entry name" value="NUDIX_hydrolase_dom"/>
</dbReference>
<dbReference type="Gene3D" id="3.90.79.10">
    <property type="entry name" value="Nucleoside Triphosphate Pyrophosphohydrolase"/>
    <property type="match status" value="1"/>
</dbReference>
<dbReference type="Pfam" id="PF00293">
    <property type="entry name" value="NUDIX"/>
    <property type="match status" value="1"/>
</dbReference>
<dbReference type="RefSeq" id="WP_095330060.1">
    <property type="nucleotide sequence ID" value="NZ_CP026031.1"/>
</dbReference>
<dbReference type="Proteomes" id="UP000216961">
    <property type="component" value="Unassembled WGS sequence"/>
</dbReference>
<keyword evidence="2" id="KW-0378">Hydrolase</keyword>
<sequence length="176" mass="20257">MKEERKFHRPFGVYGVNTENDKLLVIHKKRGPYANRFDLPGGSLEPEESLATAMRREFLEETGIKIAIEKQIGMADFLFPCIWREYTHIHHIAAFYTVRKVGGEISIPKQFEGQDSFGAEWVSLNDLSIHNASPLVLKAIEWIQTGSIGLEVTWFEKWEVKKSLQIEGKKESTDDY</sequence>
<dbReference type="PROSITE" id="PS00893">
    <property type="entry name" value="NUDIX_BOX"/>
    <property type="match status" value="1"/>
</dbReference>
<dbReference type="CDD" id="cd04686">
    <property type="entry name" value="NUDIX_Hydrolase"/>
    <property type="match status" value="1"/>
</dbReference>
<dbReference type="EMBL" id="NPBQ01000061">
    <property type="protein sequence ID" value="PAD83372.1"/>
    <property type="molecule type" value="Genomic_DNA"/>
</dbReference>
<dbReference type="InterPro" id="IPR015797">
    <property type="entry name" value="NUDIX_hydrolase-like_dom_sf"/>
</dbReference>
<reference evidence="3 4" key="1">
    <citation type="submission" date="2017-07" db="EMBL/GenBank/DDBJ databases">
        <title>Isolation and whole genome analysis of endospore-forming bacteria from heroin.</title>
        <authorList>
            <person name="Kalinowski J."/>
            <person name="Ahrens B."/>
            <person name="Al-Dilaimi A."/>
            <person name="Winkler A."/>
            <person name="Wibberg D."/>
            <person name="Schleenbecker U."/>
            <person name="Ruckert C."/>
            <person name="Wolfel R."/>
            <person name="Grass G."/>
        </authorList>
    </citation>
    <scope>NUCLEOTIDE SEQUENCE [LARGE SCALE GENOMIC DNA]</scope>
    <source>
        <strain evidence="3 4">7521-2</strain>
    </source>
</reference>
<protein>
    <submittedName>
        <fullName evidence="3">DNA mismatch repair protein MutT</fullName>
    </submittedName>
</protein>
<dbReference type="PANTHER" id="PTHR43736:SF1">
    <property type="entry name" value="DIHYDRONEOPTERIN TRIPHOSPHATE DIPHOSPHATASE"/>
    <property type="match status" value="1"/>
</dbReference>
<dbReference type="PANTHER" id="PTHR43736">
    <property type="entry name" value="ADP-RIBOSE PYROPHOSPHATASE"/>
    <property type="match status" value="1"/>
</dbReference>
<dbReference type="InterPro" id="IPR020084">
    <property type="entry name" value="NUDIX_hydrolase_CS"/>
</dbReference>
<proteinExistence type="inferred from homology"/>
<evidence type="ECO:0000256" key="1">
    <source>
        <dbReference type="ARBA" id="ARBA00005582"/>
    </source>
</evidence>
<evidence type="ECO:0000256" key="2">
    <source>
        <dbReference type="ARBA" id="ARBA00022801"/>
    </source>
</evidence>
<dbReference type="PROSITE" id="PS51462">
    <property type="entry name" value="NUDIX"/>
    <property type="match status" value="1"/>
</dbReference>